<accession>A0A646HEE6</accession>
<organism evidence="1 2">
    <name type="scientific">Segatella copri</name>
    <dbReference type="NCBI Taxonomy" id="165179"/>
    <lineage>
        <taxon>Bacteria</taxon>
        <taxon>Pseudomonadati</taxon>
        <taxon>Bacteroidota</taxon>
        <taxon>Bacteroidia</taxon>
        <taxon>Bacteroidales</taxon>
        <taxon>Prevotellaceae</taxon>
        <taxon>Segatella</taxon>
    </lineage>
</organism>
<dbReference type="AlphaFoldDB" id="A0A646HEE6"/>
<evidence type="ECO:0000313" key="2">
    <source>
        <dbReference type="Proteomes" id="UP000420635"/>
    </source>
</evidence>
<gene>
    <name evidence="1" type="ORF">F7D59_14575</name>
</gene>
<sequence>MIRKISFALRWESYHLVSNGECGRHHCIYTSRSAYNAYKMAIMQNSILISDAQVRPAGISVEEGINTLKCEIKKLAKTKSETFSYICGETVTYGEVVLTMVGFAAVMAMVMIGGFIFGGEVA</sequence>
<reference evidence="2" key="1">
    <citation type="submission" date="2019-09" db="EMBL/GenBank/DDBJ databases">
        <title>Distinct polysaccharide growth profiles of human intestinal Prevotella copri isolates.</title>
        <authorList>
            <person name="Fehlner-Peach H."/>
            <person name="Magnabosco C."/>
            <person name="Raghavan V."/>
            <person name="Scher J.U."/>
            <person name="Tett A."/>
            <person name="Cox L.M."/>
            <person name="Gottsegen C."/>
            <person name="Watters A."/>
            <person name="Wiltshire- Gordon J.D."/>
            <person name="Segata N."/>
            <person name="Bonneau R."/>
            <person name="Littman D.R."/>
        </authorList>
    </citation>
    <scope>NUCLEOTIDE SEQUENCE [LARGE SCALE GENOMIC DNA]</scope>
    <source>
        <strain evidence="2">iP54</strain>
    </source>
</reference>
<dbReference type="Proteomes" id="UP000420635">
    <property type="component" value="Unassembled WGS sequence"/>
</dbReference>
<name>A0A646HEE6_9BACT</name>
<dbReference type="RefSeq" id="WP_153112339.1">
    <property type="nucleotide sequence ID" value="NZ_VZAS01000004.1"/>
</dbReference>
<comment type="caution">
    <text evidence="1">The sequence shown here is derived from an EMBL/GenBank/DDBJ whole genome shotgun (WGS) entry which is preliminary data.</text>
</comment>
<dbReference type="EMBL" id="VZBQ01000151">
    <property type="protein sequence ID" value="MQN91043.1"/>
    <property type="molecule type" value="Genomic_DNA"/>
</dbReference>
<proteinExistence type="predicted"/>
<protein>
    <submittedName>
        <fullName evidence="1">Uncharacterized protein</fullName>
    </submittedName>
</protein>
<evidence type="ECO:0000313" key="1">
    <source>
        <dbReference type="EMBL" id="MQN91043.1"/>
    </source>
</evidence>